<dbReference type="CDD" id="cd01189">
    <property type="entry name" value="INT_ICEBs1_C_like"/>
    <property type="match status" value="1"/>
</dbReference>
<evidence type="ECO:0000313" key="6">
    <source>
        <dbReference type="Proteomes" id="UP000077177"/>
    </source>
</evidence>
<sequence>MIANNMVTKTLNESFEQYKALVAQLSQQHSCKDGLINIPVNQTLHKVALASPEPPIPLLEYFNRYLAAKSMDPHSEELSSYYTQTRSMLQKWGSFDPNDTSILLSRERFGPKTFNDRRNCLFKFFDWLVRKGKLSDNPLADVSAKKRQRNAEQRKPFTEREVAVILEALKTDRFRKKYSRYSHAQYYPFVAFMIQTGVRNAEAIGLQVRDVLWSTGEITICRALARTSKGTNEAARKEKGTKTNNVRFIPMNAFLTDLLKPLCIDKKGTDLVFTTEQGRMIDDRMFQRRTFKPLLKELKIQERDLYACRHTFATRAVLAGIKAHEVAYLMGDNLQTVIANYYHKEKVTVALPELA</sequence>
<dbReference type="Gene3D" id="1.10.443.10">
    <property type="entry name" value="Intergrase catalytic core"/>
    <property type="match status" value="1"/>
</dbReference>
<dbReference type="PANTHER" id="PTHR30349:SF41">
    <property type="entry name" value="INTEGRASE_RECOMBINASE PROTEIN MJ0367-RELATED"/>
    <property type="match status" value="1"/>
</dbReference>
<dbReference type="SUPFAM" id="SSF56349">
    <property type="entry name" value="DNA breaking-rejoining enzymes"/>
    <property type="match status" value="1"/>
</dbReference>
<dbReference type="GO" id="GO:0015074">
    <property type="term" value="P:DNA integration"/>
    <property type="evidence" value="ECO:0007669"/>
    <property type="project" value="InterPro"/>
</dbReference>
<comment type="similarity">
    <text evidence="1">Belongs to the 'phage' integrase family.</text>
</comment>
<evidence type="ECO:0000256" key="2">
    <source>
        <dbReference type="ARBA" id="ARBA00023125"/>
    </source>
</evidence>
<dbReference type="InterPro" id="IPR011010">
    <property type="entry name" value="DNA_brk_join_enz"/>
</dbReference>
<dbReference type="KEGG" id="fla:SY85_09150"/>
<feature type="domain" description="Tyr recombinase" evidence="4">
    <location>
        <begin position="152"/>
        <end position="355"/>
    </location>
</feature>
<dbReference type="AlphaFoldDB" id="A0A172TUT5"/>
<name>A0A172TUT5_9BACT</name>
<dbReference type="InterPro" id="IPR002104">
    <property type="entry name" value="Integrase_catalytic"/>
</dbReference>
<dbReference type="EMBL" id="CP011390">
    <property type="protein sequence ID" value="ANE50644.1"/>
    <property type="molecule type" value="Genomic_DNA"/>
</dbReference>
<dbReference type="PROSITE" id="PS51898">
    <property type="entry name" value="TYR_RECOMBINASE"/>
    <property type="match status" value="1"/>
</dbReference>
<accession>A0A172TUT5</accession>
<keyword evidence="2" id="KW-0238">DNA-binding</keyword>
<evidence type="ECO:0000259" key="4">
    <source>
        <dbReference type="PROSITE" id="PS51898"/>
    </source>
</evidence>
<dbReference type="Proteomes" id="UP000077177">
    <property type="component" value="Chromosome"/>
</dbReference>
<evidence type="ECO:0000256" key="1">
    <source>
        <dbReference type="ARBA" id="ARBA00008857"/>
    </source>
</evidence>
<dbReference type="RefSeq" id="WP_066403804.1">
    <property type="nucleotide sequence ID" value="NZ_CP011390.1"/>
</dbReference>
<dbReference type="STRING" id="1492898.SY85_09150"/>
<proteinExistence type="inferred from homology"/>
<evidence type="ECO:0000256" key="3">
    <source>
        <dbReference type="ARBA" id="ARBA00023172"/>
    </source>
</evidence>
<dbReference type="InterPro" id="IPR050090">
    <property type="entry name" value="Tyrosine_recombinase_XerCD"/>
</dbReference>
<gene>
    <name evidence="5" type="ORF">SY85_09150</name>
</gene>
<dbReference type="GO" id="GO:0003677">
    <property type="term" value="F:DNA binding"/>
    <property type="evidence" value="ECO:0007669"/>
    <property type="project" value="UniProtKB-KW"/>
</dbReference>
<keyword evidence="6" id="KW-1185">Reference proteome</keyword>
<dbReference type="PANTHER" id="PTHR30349">
    <property type="entry name" value="PHAGE INTEGRASE-RELATED"/>
    <property type="match status" value="1"/>
</dbReference>
<dbReference type="GO" id="GO:0006310">
    <property type="term" value="P:DNA recombination"/>
    <property type="evidence" value="ECO:0007669"/>
    <property type="project" value="UniProtKB-KW"/>
</dbReference>
<protein>
    <recommendedName>
        <fullName evidence="4">Tyr recombinase domain-containing protein</fullName>
    </recommendedName>
</protein>
<dbReference type="OrthoDB" id="644065at2"/>
<keyword evidence="3" id="KW-0233">DNA recombination</keyword>
<organism evidence="5 6">
    <name type="scientific">Flavisolibacter tropicus</name>
    <dbReference type="NCBI Taxonomy" id="1492898"/>
    <lineage>
        <taxon>Bacteria</taxon>
        <taxon>Pseudomonadati</taxon>
        <taxon>Bacteroidota</taxon>
        <taxon>Chitinophagia</taxon>
        <taxon>Chitinophagales</taxon>
        <taxon>Chitinophagaceae</taxon>
        <taxon>Flavisolibacter</taxon>
    </lineage>
</organism>
<evidence type="ECO:0000313" key="5">
    <source>
        <dbReference type="EMBL" id="ANE50644.1"/>
    </source>
</evidence>
<reference evidence="5 6" key="2">
    <citation type="journal article" date="2016" name="Int. J. Syst. Evol. Microbiol.">
        <title>Flavisolibacter tropicus sp. nov., isolated from tropical soil.</title>
        <authorList>
            <person name="Lee J.J."/>
            <person name="Kang M.S."/>
            <person name="Kim G.S."/>
            <person name="Lee C.S."/>
            <person name="Lim S."/>
            <person name="Lee J."/>
            <person name="Roh S.H."/>
            <person name="Kang H."/>
            <person name="Ha J.M."/>
            <person name="Bae S."/>
            <person name="Jung H.Y."/>
            <person name="Kim M.K."/>
        </authorList>
    </citation>
    <scope>NUCLEOTIDE SEQUENCE [LARGE SCALE GENOMIC DNA]</scope>
    <source>
        <strain evidence="5 6">LCS9</strain>
    </source>
</reference>
<reference evidence="6" key="1">
    <citation type="submission" date="2015-01" db="EMBL/GenBank/DDBJ databases">
        <title>Flavisolibacter sp./LCS9/ whole genome sequencing.</title>
        <authorList>
            <person name="Kim M.K."/>
            <person name="Srinivasan S."/>
            <person name="Lee J.-J."/>
        </authorList>
    </citation>
    <scope>NUCLEOTIDE SEQUENCE [LARGE SCALE GENOMIC DNA]</scope>
    <source>
        <strain evidence="6">LCS9</strain>
    </source>
</reference>
<dbReference type="Pfam" id="PF00589">
    <property type="entry name" value="Phage_integrase"/>
    <property type="match status" value="1"/>
</dbReference>
<dbReference type="InterPro" id="IPR013762">
    <property type="entry name" value="Integrase-like_cat_sf"/>
</dbReference>